<organism evidence="8 9">
    <name type="scientific">Glutamicibacter uratoxydans</name>
    <name type="common">Arthrobacter uratoxydans</name>
    <dbReference type="NCBI Taxonomy" id="43667"/>
    <lineage>
        <taxon>Bacteria</taxon>
        <taxon>Bacillati</taxon>
        <taxon>Actinomycetota</taxon>
        <taxon>Actinomycetes</taxon>
        <taxon>Micrococcales</taxon>
        <taxon>Micrococcaceae</taxon>
        <taxon>Glutamicibacter</taxon>
    </lineage>
</organism>
<feature type="modified residue" description="N6-(pyridoxal phosphate)lysine" evidence="6">
    <location>
        <position position="318"/>
    </location>
</feature>
<dbReference type="GO" id="GO:0005737">
    <property type="term" value="C:cytoplasm"/>
    <property type="evidence" value="ECO:0007669"/>
    <property type="project" value="TreeGrafter"/>
</dbReference>
<comment type="caution">
    <text evidence="8">The sequence shown here is derived from an EMBL/GenBank/DDBJ whole genome shotgun (WGS) entry which is preliminary data.</text>
</comment>
<dbReference type="Gene3D" id="1.20.1650.10">
    <property type="entry name" value="PLP-dependent transferases"/>
    <property type="match status" value="1"/>
</dbReference>
<keyword evidence="3" id="KW-0210">Decarboxylase</keyword>
<dbReference type="PANTHER" id="PTHR45677">
    <property type="entry name" value="GLUTAMATE DECARBOXYLASE-RELATED"/>
    <property type="match status" value="1"/>
</dbReference>
<sequence length="506" mass="54556">MGIPTPTFQDTLSDTPVSFPALLNSGTTGEFTGQSIQALQHAASHLARVSSPSTGATADELKPAIEAVDLSTPLSSLDETLSELSQLYLHDAIYFHDPKYAAHLNCPVLIPAVAAESLVTSINTSMDTFDQSAGATLIERKLIDFSAELIGFAPAEADGIFTSGGTQSNLQAMLIARNRAAGRLAGSFPERLSKLRIYCSEDAHFSIRNAAMLLGLGTEAAIAIKTDDLHRMDAKALQLQLETDMAAGLVPMAISATAGTTDFGAIDPLIELRQISDQVGAWLHVDAAYGCGLLISHIHKERLEGIELADSVTLDFHKSFFQPIGSSALVVRHADSFQSIAHYSEYLNPRDQAAQSTNQVDKSLQTTRRFDALKLWVSLRTLGVKELGSMFDQVISLAQMAEREIAVRDELFLVAPVQLSTLVFGYSLPADTYPQHEANAFINLIRKRLHASGEAMIAATTVNGQRLLKLTLLNPNTTLSDISQILDAICRVGRAILDEQNTGANL</sequence>
<evidence type="ECO:0000313" key="8">
    <source>
        <dbReference type="EMBL" id="GED06845.1"/>
    </source>
</evidence>
<evidence type="ECO:0000313" key="9">
    <source>
        <dbReference type="Proteomes" id="UP000316612"/>
    </source>
</evidence>
<reference evidence="8 9" key="1">
    <citation type="submission" date="2019-06" db="EMBL/GenBank/DDBJ databases">
        <title>Whole genome shotgun sequence of Glutamicibacter uratoxydans NBRC 15515.</title>
        <authorList>
            <person name="Hosoyama A."/>
            <person name="Uohara A."/>
            <person name="Ohji S."/>
            <person name="Ichikawa N."/>
        </authorList>
    </citation>
    <scope>NUCLEOTIDE SEQUENCE [LARGE SCALE GENOMIC DNA]</scope>
    <source>
        <strain evidence="8 9">NBRC 15515</strain>
    </source>
</reference>
<evidence type="ECO:0000256" key="7">
    <source>
        <dbReference type="RuleBase" id="RU000382"/>
    </source>
</evidence>
<dbReference type="InterPro" id="IPR015422">
    <property type="entry name" value="PyrdxlP-dep_Trfase_small"/>
</dbReference>
<dbReference type="AlphaFoldDB" id="A0A4Y4DTC9"/>
<keyword evidence="9" id="KW-1185">Reference proteome</keyword>
<dbReference type="Pfam" id="PF00282">
    <property type="entry name" value="Pyridoxal_deC"/>
    <property type="match status" value="1"/>
</dbReference>
<comment type="similarity">
    <text evidence="2 7">Belongs to the group II decarboxylase family.</text>
</comment>
<name>A0A4Y4DTC9_GLUUR</name>
<dbReference type="GO" id="GO:0004058">
    <property type="term" value="F:aromatic-L-amino-acid decarboxylase activity"/>
    <property type="evidence" value="ECO:0007669"/>
    <property type="project" value="UniProtKB-ARBA"/>
</dbReference>
<proteinExistence type="inferred from homology"/>
<dbReference type="InterPro" id="IPR015421">
    <property type="entry name" value="PyrdxlP-dep_Trfase_major"/>
</dbReference>
<dbReference type="GO" id="GO:0030170">
    <property type="term" value="F:pyridoxal phosphate binding"/>
    <property type="evidence" value="ECO:0007669"/>
    <property type="project" value="InterPro"/>
</dbReference>
<dbReference type="SUPFAM" id="SSF53383">
    <property type="entry name" value="PLP-dependent transferases"/>
    <property type="match status" value="1"/>
</dbReference>
<evidence type="ECO:0000256" key="6">
    <source>
        <dbReference type="PIRSR" id="PIRSR602129-50"/>
    </source>
</evidence>
<evidence type="ECO:0000256" key="3">
    <source>
        <dbReference type="ARBA" id="ARBA00022793"/>
    </source>
</evidence>
<gene>
    <name evidence="8" type="ORF">AUR04nite_23770</name>
</gene>
<keyword evidence="5 7" id="KW-0456">Lyase</keyword>
<evidence type="ECO:0000256" key="1">
    <source>
        <dbReference type="ARBA" id="ARBA00001933"/>
    </source>
</evidence>
<dbReference type="PANTHER" id="PTHR45677:SF8">
    <property type="entry name" value="CYSTEINE SULFINIC ACID DECARBOXYLASE"/>
    <property type="match status" value="1"/>
</dbReference>
<dbReference type="EMBL" id="BJNY01000013">
    <property type="protein sequence ID" value="GED06845.1"/>
    <property type="molecule type" value="Genomic_DNA"/>
</dbReference>
<dbReference type="CDD" id="cd06450">
    <property type="entry name" value="DOPA_deC_like"/>
    <property type="match status" value="1"/>
</dbReference>
<dbReference type="Gene3D" id="3.40.640.10">
    <property type="entry name" value="Type I PLP-dependent aspartate aminotransferase-like (Major domain)"/>
    <property type="match status" value="1"/>
</dbReference>
<dbReference type="InterPro" id="IPR002129">
    <property type="entry name" value="PyrdxlP-dep_de-COase"/>
</dbReference>
<accession>A0A4Y4DTC9</accession>
<dbReference type="Gene3D" id="3.90.1150.10">
    <property type="entry name" value="Aspartate Aminotransferase, domain 1"/>
    <property type="match status" value="1"/>
</dbReference>
<keyword evidence="4 6" id="KW-0663">Pyridoxal phosphate</keyword>
<dbReference type="InterPro" id="IPR015424">
    <property type="entry name" value="PyrdxlP-dep_Trfase"/>
</dbReference>
<comment type="cofactor">
    <cofactor evidence="1 6 7">
        <name>pyridoxal 5'-phosphate</name>
        <dbReference type="ChEBI" id="CHEBI:597326"/>
    </cofactor>
</comment>
<protein>
    <submittedName>
        <fullName evidence="8">Pyridoxal-dependent decarboxylase</fullName>
    </submittedName>
</protein>
<evidence type="ECO:0000256" key="5">
    <source>
        <dbReference type="ARBA" id="ARBA00023239"/>
    </source>
</evidence>
<evidence type="ECO:0000256" key="2">
    <source>
        <dbReference type="ARBA" id="ARBA00009533"/>
    </source>
</evidence>
<dbReference type="Proteomes" id="UP000316612">
    <property type="component" value="Unassembled WGS sequence"/>
</dbReference>
<evidence type="ECO:0000256" key="4">
    <source>
        <dbReference type="ARBA" id="ARBA00022898"/>
    </source>
</evidence>
<dbReference type="GO" id="GO:0019752">
    <property type="term" value="P:carboxylic acid metabolic process"/>
    <property type="evidence" value="ECO:0007669"/>
    <property type="project" value="InterPro"/>
</dbReference>